<proteinExistence type="inferred from homology"/>
<dbReference type="PANTHER" id="PTHR43685">
    <property type="entry name" value="GLYCOSYLTRANSFERASE"/>
    <property type="match status" value="1"/>
</dbReference>
<dbReference type="STRING" id="1577474.GA0111570_10739"/>
<dbReference type="Gene3D" id="3.90.550.10">
    <property type="entry name" value="Spore Coat Polysaccharide Biosynthesis Protein SpsA, Chain A"/>
    <property type="match status" value="1"/>
</dbReference>
<keyword evidence="6" id="KW-1185">Reference proteome</keyword>
<name>A0A1G6H6I3_9ACTN</name>
<dbReference type="GO" id="GO:0016757">
    <property type="term" value="F:glycosyltransferase activity"/>
    <property type="evidence" value="ECO:0007669"/>
    <property type="project" value="UniProtKB-KW"/>
</dbReference>
<evidence type="ECO:0000259" key="4">
    <source>
        <dbReference type="Pfam" id="PF00535"/>
    </source>
</evidence>
<dbReference type="SUPFAM" id="SSF53448">
    <property type="entry name" value="Nucleotide-diphospho-sugar transferases"/>
    <property type="match status" value="1"/>
</dbReference>
<organism evidence="5 6">
    <name type="scientific">Raineyella antarctica</name>
    <dbReference type="NCBI Taxonomy" id="1577474"/>
    <lineage>
        <taxon>Bacteria</taxon>
        <taxon>Bacillati</taxon>
        <taxon>Actinomycetota</taxon>
        <taxon>Actinomycetes</taxon>
        <taxon>Propionibacteriales</taxon>
        <taxon>Propionibacteriaceae</taxon>
        <taxon>Raineyella</taxon>
    </lineage>
</organism>
<accession>A0A1G6H6I3</accession>
<evidence type="ECO:0000256" key="2">
    <source>
        <dbReference type="ARBA" id="ARBA00022676"/>
    </source>
</evidence>
<dbReference type="EMBL" id="FMYF01000007">
    <property type="protein sequence ID" value="SDB89880.1"/>
    <property type="molecule type" value="Genomic_DNA"/>
</dbReference>
<keyword evidence="2" id="KW-0328">Glycosyltransferase</keyword>
<dbReference type="InterPro" id="IPR050834">
    <property type="entry name" value="Glycosyltransf_2"/>
</dbReference>
<feature type="domain" description="Glycosyltransferase 2-like" evidence="4">
    <location>
        <begin position="8"/>
        <end position="133"/>
    </location>
</feature>
<sequence>MSDSTVTIGLPVHNSARSVLETIRSVFAQTYPDWKLLIIDDCSTDGSYELLSRIDDDRVTVVKGEQNLGLASRLNEIAQRTTTPLLARLDSDDVNHPQRLELQVAYLNAHPDVDFVVADGISIDAESRPRGYRTSIPDASVAEHFVFGPYIHSVITGRTEWFRNNPYDTGLLRAEDQDLWLRTLGKRKTVVQELPLLYVREAGYVTADKYRRSLDATKVVIRRHAPAHLNRFQTFTQLAFADAKKAIYTAAEKAGVGDRVVALRSRKLSEEDVRHHYEVLATIQATKIPGIDD</sequence>
<keyword evidence="3 5" id="KW-0808">Transferase</keyword>
<evidence type="ECO:0000313" key="5">
    <source>
        <dbReference type="EMBL" id="SDB89880.1"/>
    </source>
</evidence>
<dbReference type="CDD" id="cd00761">
    <property type="entry name" value="Glyco_tranf_GTA_type"/>
    <property type="match status" value="1"/>
</dbReference>
<gene>
    <name evidence="5" type="ORF">GA0111570_10739</name>
</gene>
<evidence type="ECO:0000256" key="1">
    <source>
        <dbReference type="ARBA" id="ARBA00006739"/>
    </source>
</evidence>
<reference evidence="5 6" key="1">
    <citation type="submission" date="2016-06" db="EMBL/GenBank/DDBJ databases">
        <authorList>
            <person name="Olsen C.W."/>
            <person name="Carey S."/>
            <person name="Hinshaw L."/>
            <person name="Karasin A.I."/>
        </authorList>
    </citation>
    <scope>NUCLEOTIDE SEQUENCE [LARGE SCALE GENOMIC DNA]</scope>
    <source>
        <strain evidence="5 6">LZ-22</strain>
    </source>
</reference>
<protein>
    <submittedName>
        <fullName evidence="5">Glycosyltransferase involved in cell wall bisynthesis</fullName>
    </submittedName>
</protein>
<dbReference type="InterPro" id="IPR029044">
    <property type="entry name" value="Nucleotide-diphossugar_trans"/>
</dbReference>
<evidence type="ECO:0000313" key="6">
    <source>
        <dbReference type="Proteomes" id="UP000199086"/>
    </source>
</evidence>
<evidence type="ECO:0000256" key="3">
    <source>
        <dbReference type="ARBA" id="ARBA00022679"/>
    </source>
</evidence>
<dbReference type="Pfam" id="PF00535">
    <property type="entry name" value="Glycos_transf_2"/>
    <property type="match status" value="1"/>
</dbReference>
<dbReference type="InterPro" id="IPR001173">
    <property type="entry name" value="Glyco_trans_2-like"/>
</dbReference>
<comment type="similarity">
    <text evidence="1">Belongs to the glycosyltransferase 2 family.</text>
</comment>
<dbReference type="Proteomes" id="UP000199086">
    <property type="component" value="Unassembled WGS sequence"/>
</dbReference>
<dbReference type="OrthoDB" id="3734556at2"/>
<dbReference type="PANTHER" id="PTHR43685:SF5">
    <property type="entry name" value="GLYCOSYLTRANSFERASE EPSE-RELATED"/>
    <property type="match status" value="1"/>
</dbReference>
<dbReference type="AlphaFoldDB" id="A0A1G6H6I3"/>
<dbReference type="RefSeq" id="WP_092611113.1">
    <property type="nucleotide sequence ID" value="NZ_FMYF01000007.1"/>
</dbReference>